<dbReference type="AlphaFoldDB" id="A0A243RVS7"/>
<feature type="compositionally biased region" description="Low complexity" evidence="1">
    <location>
        <begin position="98"/>
        <end position="109"/>
    </location>
</feature>
<evidence type="ECO:0000313" key="2">
    <source>
        <dbReference type="EMBL" id="OUC99317.1"/>
    </source>
</evidence>
<sequence>MAPGRPVVHRVRDGHRARPPAHRAGPGHRASAVRRRPGRRRPRQHRRHARRAVPHARHPRHSRAQRHRRGRVRRPPGPQAPGRRRAPHDPPHPGPHGLGRQRPVGARRLLPPPHTPPDHAPPRIGRSPMGTRSMLASAWALDVNTGTTASPVWTPFKGMSSFKETIDSTLEDDSDFDSDGWGSDETTQRKWKLETEGKRKRDADNDATFIPDPGQQFVLEAGNAVGVGSDIEIRYYRRDGAPDAWQGRVNVQYGGGGGGVTALEPFNVTFGGKGKRTAITNPAA</sequence>
<feature type="compositionally biased region" description="Basic residues" evidence="1">
    <location>
        <begin position="31"/>
        <end position="74"/>
    </location>
</feature>
<reference evidence="2 3" key="1">
    <citation type="submission" date="2017-05" db="EMBL/GenBank/DDBJ databases">
        <title>Biotechnological potential of actinobacteria isolated from South African environments.</title>
        <authorList>
            <person name="Le Roes-Hill M."/>
            <person name="Prins A."/>
            <person name="Durrell K.A."/>
        </authorList>
    </citation>
    <scope>NUCLEOTIDE SEQUENCE [LARGE SCALE GENOMIC DNA]</scope>
    <source>
        <strain evidence="2">M26</strain>
    </source>
</reference>
<evidence type="ECO:0000313" key="3">
    <source>
        <dbReference type="Proteomes" id="UP000194761"/>
    </source>
</evidence>
<comment type="caution">
    <text evidence="2">The sequence shown here is derived from an EMBL/GenBank/DDBJ whole genome shotgun (WGS) entry which is preliminary data.</text>
</comment>
<proteinExistence type="predicted"/>
<gene>
    <name evidence="2" type="ORF">CA984_03670</name>
</gene>
<feature type="region of interest" description="Disordered" evidence="1">
    <location>
        <begin position="1"/>
        <end position="130"/>
    </location>
</feature>
<dbReference type="Proteomes" id="UP000194761">
    <property type="component" value="Unassembled WGS sequence"/>
</dbReference>
<dbReference type="NCBIfam" id="NF047353">
    <property type="entry name" value="tube_lmo2291"/>
    <property type="match status" value="1"/>
</dbReference>
<protein>
    <submittedName>
        <fullName evidence="2">Uncharacterized protein</fullName>
    </submittedName>
</protein>
<accession>A0A243RVS7</accession>
<keyword evidence="3" id="KW-1185">Reference proteome</keyword>
<evidence type="ECO:0000256" key="1">
    <source>
        <dbReference type="SAM" id="MobiDB-lite"/>
    </source>
</evidence>
<dbReference type="EMBL" id="NGFP01000009">
    <property type="protein sequence ID" value="OUC99317.1"/>
    <property type="molecule type" value="Genomic_DNA"/>
</dbReference>
<organism evidence="2 3">
    <name type="scientific">Streptosporangium minutum</name>
    <dbReference type="NCBI Taxonomy" id="569862"/>
    <lineage>
        <taxon>Bacteria</taxon>
        <taxon>Bacillati</taxon>
        <taxon>Actinomycetota</taxon>
        <taxon>Actinomycetes</taxon>
        <taxon>Streptosporangiales</taxon>
        <taxon>Streptosporangiaceae</taxon>
        <taxon>Streptosporangium</taxon>
    </lineage>
</organism>
<name>A0A243RVS7_9ACTN</name>